<dbReference type="Proteomes" id="UP000184028">
    <property type="component" value="Unassembled WGS sequence"/>
</dbReference>
<keyword evidence="2" id="KW-1185">Reference proteome</keyword>
<reference evidence="2" key="1">
    <citation type="submission" date="2016-11" db="EMBL/GenBank/DDBJ databases">
        <authorList>
            <person name="Varghese N."/>
            <person name="Submissions S."/>
        </authorList>
    </citation>
    <scope>NUCLEOTIDE SEQUENCE [LARGE SCALE GENOMIC DNA]</scope>
    <source>
        <strain evidence="2">DSM 24724</strain>
    </source>
</reference>
<accession>A0A1M7ARM0</accession>
<organism evidence="1 2">
    <name type="scientific">Flavobacterium chilense</name>
    <dbReference type="NCBI Taxonomy" id="946677"/>
    <lineage>
        <taxon>Bacteria</taxon>
        <taxon>Pseudomonadati</taxon>
        <taxon>Bacteroidota</taxon>
        <taxon>Flavobacteriia</taxon>
        <taxon>Flavobacteriales</taxon>
        <taxon>Flavobacteriaceae</taxon>
        <taxon>Flavobacterium</taxon>
    </lineage>
</organism>
<name>A0A1M7ARM0_9FLAO</name>
<dbReference type="AlphaFoldDB" id="A0A1M7ARM0"/>
<proteinExistence type="predicted"/>
<evidence type="ECO:0000313" key="2">
    <source>
        <dbReference type="Proteomes" id="UP000184028"/>
    </source>
</evidence>
<protein>
    <recommendedName>
        <fullName evidence="3">Short chain amide porin</fullName>
    </recommendedName>
</protein>
<dbReference type="OrthoDB" id="9771991at2"/>
<gene>
    <name evidence="1" type="ORF">SAMN05444484_1011539</name>
</gene>
<evidence type="ECO:0008006" key="3">
    <source>
        <dbReference type="Google" id="ProtNLM"/>
    </source>
</evidence>
<dbReference type="EMBL" id="FRBT01000001">
    <property type="protein sequence ID" value="SHL45394.1"/>
    <property type="molecule type" value="Genomic_DNA"/>
</dbReference>
<dbReference type="STRING" id="946677.SAMN05444484_1011539"/>
<dbReference type="RefSeq" id="WP_156062644.1">
    <property type="nucleotide sequence ID" value="NZ_LSYT01000001.1"/>
</dbReference>
<sequence length="438" mass="48519">MPHLRIVLILLFIIMNTISVLSQEKPFNVVNISPDGSKYIKFGMNLQIWGRYTELNPGSKIGTTEVNDAYDVVIRRLRLQAMGMLTDNIFFHLQLGQNNINFTQNNGPSNAPLSVMDALGEYHFSDKLHIGGGLTSWGSGTTRYSSNSSATQLSLDTPMYQQIANISSTFGNRNLSIYAKGYLGDLSYRVAVTNPYRNTNNNIGFNSTVSPETPRAQFSGILTYHFLEKEQNLEAYNRGTYLGTKKVFNLGLGYMTQANAMWRLDTDGSGLVHHDDMKVLGLDVFYDSPIGNNGSAITAYAAYNNAQYGKNYTQFISIPNPAIADPALLNGSGSGFIGVGTGNIYYAQVGYLFKNSENPSKKGRFQPYLATQIADLEALNTPMTMYEIGANYYTTGTFGPKFSLNYQNRAIFDKTALNPKYTQSDRLGMIVLQCQVSF</sequence>
<evidence type="ECO:0000313" key="1">
    <source>
        <dbReference type="EMBL" id="SHL45394.1"/>
    </source>
</evidence>